<proteinExistence type="predicted"/>
<organism evidence="2 3">
    <name type="scientific">Candidatus Halobonum tyrrellensis G22</name>
    <dbReference type="NCBI Taxonomy" id="1324957"/>
    <lineage>
        <taxon>Archaea</taxon>
        <taxon>Methanobacteriati</taxon>
        <taxon>Methanobacteriota</taxon>
        <taxon>Stenosarchaea group</taxon>
        <taxon>Halobacteria</taxon>
        <taxon>Halobacteriales</taxon>
        <taxon>Haloferacaceae</taxon>
        <taxon>Candidatus Halobonum</taxon>
    </lineage>
</organism>
<keyword evidence="3" id="KW-1185">Reference proteome</keyword>
<dbReference type="OrthoDB" id="225682at2157"/>
<dbReference type="PATRIC" id="fig|1324957.4.peg.3493"/>
<feature type="region of interest" description="Disordered" evidence="1">
    <location>
        <begin position="1"/>
        <end position="22"/>
    </location>
</feature>
<name>V4H9Y7_9EURY</name>
<gene>
    <name evidence="2" type="ORF">K933_17232</name>
</gene>
<evidence type="ECO:0000313" key="3">
    <source>
        <dbReference type="Proteomes" id="UP000017840"/>
    </source>
</evidence>
<reference evidence="2 3" key="1">
    <citation type="journal article" date="2013" name="Genome Announc.">
        <title>Draft Genome Sequence of 'Candidatus Halobonum tyrrellensis' Strain G22, Isolated from the Hypersaline Waters of Lake Tyrrell, Australia.</title>
        <authorList>
            <person name="Ugalde J.A."/>
            <person name="Narasingarao P."/>
            <person name="Kuo S."/>
            <person name="Podell S."/>
            <person name="Allen E.E."/>
        </authorList>
    </citation>
    <scope>NUCLEOTIDE SEQUENCE [LARGE SCALE GENOMIC DNA]</scope>
    <source>
        <strain evidence="2 3">G22</strain>
    </source>
</reference>
<dbReference type="Proteomes" id="UP000017840">
    <property type="component" value="Unassembled WGS sequence"/>
</dbReference>
<comment type="caution">
    <text evidence="2">The sequence shown here is derived from an EMBL/GenBank/DDBJ whole genome shotgun (WGS) entry which is preliminary data.</text>
</comment>
<sequence>MKRNDADTSETNHSSNDPQPDVEYVGFRVDGEAVVLNLTDRRQLSPDRSLDLASHSPTGFEWGFRGNGPAQLALALLLDYTDDETLALAHYTAFKDNVVSELSCDGPADCWHLTGAEIDAALAEETEEAVIAPDGGQTEPALPSNWQTVERHDRTVYQRRDVDHYIVTSDGTDRRHLLLCSQGDRAYPAPLAVETLPAEANPNPAIVALTAASNDCIAPEEEA</sequence>
<feature type="compositionally biased region" description="Polar residues" evidence="1">
    <location>
        <begin position="9"/>
        <end position="18"/>
    </location>
</feature>
<dbReference type="eggNOG" id="arCOG06174">
    <property type="taxonomic scope" value="Archaea"/>
</dbReference>
<dbReference type="AlphaFoldDB" id="V4H9Y7"/>
<dbReference type="Pfam" id="PF19663">
    <property type="entry name" value="DUF6166"/>
    <property type="match status" value="1"/>
</dbReference>
<evidence type="ECO:0000256" key="1">
    <source>
        <dbReference type="SAM" id="MobiDB-lite"/>
    </source>
</evidence>
<dbReference type="InterPro" id="IPR046164">
    <property type="entry name" value="DUF6166"/>
</dbReference>
<accession>V4H9Y7</accession>
<dbReference type="RefSeq" id="WP_023396013.1">
    <property type="nucleotide sequence ID" value="NZ_ASGZ01000070.1"/>
</dbReference>
<dbReference type="STRING" id="1324957.K933_17232"/>
<protein>
    <submittedName>
        <fullName evidence="2">Uncharacterized protein</fullName>
    </submittedName>
</protein>
<evidence type="ECO:0000313" key="2">
    <source>
        <dbReference type="EMBL" id="ESP86848.1"/>
    </source>
</evidence>
<dbReference type="EMBL" id="ASGZ01000070">
    <property type="protein sequence ID" value="ESP86848.1"/>
    <property type="molecule type" value="Genomic_DNA"/>
</dbReference>